<comment type="caution">
    <text evidence="1">The sequence shown here is derived from an EMBL/GenBank/DDBJ whole genome shotgun (WGS) entry which is preliminary data.</text>
</comment>
<dbReference type="EMBL" id="CAXIEN010000118">
    <property type="protein sequence ID" value="CAL1279092.1"/>
    <property type="molecule type" value="Genomic_DNA"/>
</dbReference>
<organism evidence="1 2">
    <name type="scientific">Larinioides sclopetarius</name>
    <dbReference type="NCBI Taxonomy" id="280406"/>
    <lineage>
        <taxon>Eukaryota</taxon>
        <taxon>Metazoa</taxon>
        <taxon>Ecdysozoa</taxon>
        <taxon>Arthropoda</taxon>
        <taxon>Chelicerata</taxon>
        <taxon>Arachnida</taxon>
        <taxon>Araneae</taxon>
        <taxon>Araneomorphae</taxon>
        <taxon>Entelegynae</taxon>
        <taxon>Araneoidea</taxon>
        <taxon>Araneidae</taxon>
        <taxon>Larinioides</taxon>
    </lineage>
</organism>
<protein>
    <submittedName>
        <fullName evidence="1">Uncharacterized protein</fullName>
    </submittedName>
</protein>
<sequence>MIKHESFARTTYHPHYIDDSMIMDSFKITAHQD</sequence>
<keyword evidence="2" id="KW-1185">Reference proteome</keyword>
<dbReference type="Proteomes" id="UP001497382">
    <property type="component" value="Unassembled WGS sequence"/>
</dbReference>
<name>A0AAV2A5W8_9ARAC</name>
<reference evidence="1 2" key="1">
    <citation type="submission" date="2024-04" db="EMBL/GenBank/DDBJ databases">
        <authorList>
            <person name="Rising A."/>
            <person name="Reimegard J."/>
            <person name="Sonavane S."/>
            <person name="Akerstrom W."/>
            <person name="Nylinder S."/>
            <person name="Hedman E."/>
            <person name="Kallberg Y."/>
        </authorList>
    </citation>
    <scope>NUCLEOTIDE SEQUENCE [LARGE SCALE GENOMIC DNA]</scope>
</reference>
<dbReference type="AlphaFoldDB" id="A0AAV2A5W8"/>
<accession>A0AAV2A5W8</accession>
<evidence type="ECO:0000313" key="2">
    <source>
        <dbReference type="Proteomes" id="UP001497382"/>
    </source>
</evidence>
<proteinExistence type="predicted"/>
<gene>
    <name evidence="1" type="ORF">LARSCL_LOCUS10143</name>
</gene>
<evidence type="ECO:0000313" key="1">
    <source>
        <dbReference type="EMBL" id="CAL1279092.1"/>
    </source>
</evidence>